<sequence length="99" mass="11577">MDRPDIECISRGLTILDGSYLRRLICTMALDEYMVCFEGKKTLTELHNVFEVTTDRGVKKILKRLELIGVVKVMPSLKYHDKTKYISIDIIFLQYFARD</sequence>
<dbReference type="RefSeq" id="WP_322777118.1">
    <property type="nucleotide sequence ID" value="NZ_JARJFB010000095.1"/>
</dbReference>
<reference evidence="1 2" key="1">
    <citation type="submission" date="2023-03" db="EMBL/GenBank/DDBJ databases">
        <title>Host association and intracellularity evolved multiple times independently in the Rickettsiales.</title>
        <authorList>
            <person name="Castelli M."/>
            <person name="Nardi T."/>
            <person name="Gammuto L."/>
            <person name="Bellinzona G."/>
            <person name="Sabaneyeva E."/>
            <person name="Potekhin A."/>
            <person name="Serra V."/>
            <person name="Petroni G."/>
            <person name="Sassera D."/>
        </authorList>
    </citation>
    <scope>NUCLEOTIDE SEQUENCE [LARGE SCALE GENOMIC DNA]</scope>
    <source>
        <strain evidence="1 2">Sr 2-6</strain>
    </source>
</reference>
<keyword evidence="2" id="KW-1185">Reference proteome</keyword>
<accession>A0ABU5NDG3</accession>
<dbReference type="EMBL" id="JARJFB010000095">
    <property type="protein sequence ID" value="MEA0971214.1"/>
    <property type="molecule type" value="Genomic_DNA"/>
</dbReference>
<proteinExistence type="predicted"/>
<evidence type="ECO:0000313" key="2">
    <source>
        <dbReference type="Proteomes" id="UP001291687"/>
    </source>
</evidence>
<evidence type="ECO:0000313" key="1">
    <source>
        <dbReference type="EMBL" id="MEA0971214.1"/>
    </source>
</evidence>
<dbReference type="Proteomes" id="UP001291687">
    <property type="component" value="Unassembled WGS sequence"/>
</dbReference>
<organism evidence="1 2">
    <name type="scientific">Candidatus Megaera venefica</name>
    <dbReference type="NCBI Taxonomy" id="2055910"/>
    <lineage>
        <taxon>Bacteria</taxon>
        <taxon>Pseudomonadati</taxon>
        <taxon>Pseudomonadota</taxon>
        <taxon>Alphaproteobacteria</taxon>
        <taxon>Rickettsiales</taxon>
        <taxon>Rickettsiaceae</taxon>
        <taxon>Candidatus Megaera</taxon>
    </lineage>
</organism>
<comment type="caution">
    <text evidence="1">The sequence shown here is derived from an EMBL/GenBank/DDBJ whole genome shotgun (WGS) entry which is preliminary data.</text>
</comment>
<name>A0ABU5NDG3_9RICK</name>
<protein>
    <submittedName>
        <fullName evidence="1">Uncharacterized protein</fullName>
    </submittedName>
</protein>
<gene>
    <name evidence="1" type="ORF">Megvenef_01187</name>
</gene>